<dbReference type="InterPro" id="IPR002035">
    <property type="entry name" value="VWF_A"/>
</dbReference>
<evidence type="ECO:0000313" key="3">
    <source>
        <dbReference type="EMBL" id="OGF65163.1"/>
    </source>
</evidence>
<keyword evidence="1" id="KW-0732">Signal</keyword>
<dbReference type="InterPro" id="IPR017802">
    <property type="entry name" value="VWFA-rel_acidobac-type"/>
</dbReference>
<dbReference type="InterPro" id="IPR036465">
    <property type="entry name" value="vWFA_dom_sf"/>
</dbReference>
<dbReference type="Pfam" id="PF13519">
    <property type="entry name" value="VWA_2"/>
    <property type="match status" value="1"/>
</dbReference>
<gene>
    <name evidence="3" type="ORF">A2Y62_11940</name>
</gene>
<name>A0A1F5VP53_9BACT</name>
<sequence>MIKCKVLSVTVFFILCIGIITASNDQEQLAVNLDYYDEVTLVNIYVTVTDNKNNFIRELLKEDFIVKEDGKVQQISHFSIESPPLVVLLLMDGSGSMQEEVCKNLQKVDIAKNAALEFIKRFRPQDKYGIITIEDYARVSCEPVSSTFEVKKELIFFEAKPRNTALYDAIYYASELLQKYPVSRKVIVIFSDGLDSASRVTFEEALNAAIAQDIAIFGFITAKLTDRPSLRGYSTLDEIAKQTGGKLIIPSTIEETDKKINELEDELFNVYSIAYKPQKTNEKSSRFHKLDVKIIERNAKLRHKKGYIN</sequence>
<reference evidence="3 4" key="1">
    <citation type="journal article" date="2016" name="Nat. Commun.">
        <title>Thousands of microbial genomes shed light on interconnected biogeochemical processes in an aquifer system.</title>
        <authorList>
            <person name="Anantharaman K."/>
            <person name="Brown C.T."/>
            <person name="Hug L.A."/>
            <person name="Sharon I."/>
            <person name="Castelle C.J."/>
            <person name="Probst A.J."/>
            <person name="Thomas B.C."/>
            <person name="Singh A."/>
            <person name="Wilkins M.J."/>
            <person name="Karaoz U."/>
            <person name="Brodie E.L."/>
            <person name="Williams K.H."/>
            <person name="Hubbard S.S."/>
            <person name="Banfield J.F."/>
        </authorList>
    </citation>
    <scope>NUCLEOTIDE SEQUENCE [LARGE SCALE GENOMIC DNA]</scope>
</reference>
<evidence type="ECO:0000259" key="2">
    <source>
        <dbReference type="PROSITE" id="PS50234"/>
    </source>
</evidence>
<dbReference type="SUPFAM" id="SSF53300">
    <property type="entry name" value="vWA-like"/>
    <property type="match status" value="1"/>
</dbReference>
<dbReference type="Gene3D" id="3.40.50.410">
    <property type="entry name" value="von Willebrand factor, type A domain"/>
    <property type="match status" value="1"/>
</dbReference>
<dbReference type="STRING" id="1817863.A2Y62_11940"/>
<dbReference type="Proteomes" id="UP000178943">
    <property type="component" value="Unassembled WGS sequence"/>
</dbReference>
<accession>A0A1F5VP53</accession>
<organism evidence="3 4">
    <name type="scientific">Candidatus Fischerbacteria bacterium RBG_13_37_8</name>
    <dbReference type="NCBI Taxonomy" id="1817863"/>
    <lineage>
        <taxon>Bacteria</taxon>
        <taxon>Candidatus Fischeribacteriota</taxon>
    </lineage>
</organism>
<feature type="chain" id="PRO_5009522033" description="VWFA domain-containing protein" evidence="1">
    <location>
        <begin position="23"/>
        <end position="309"/>
    </location>
</feature>
<evidence type="ECO:0000256" key="1">
    <source>
        <dbReference type="SAM" id="SignalP"/>
    </source>
</evidence>
<dbReference type="AlphaFoldDB" id="A0A1F5VP53"/>
<feature type="domain" description="VWFA" evidence="2">
    <location>
        <begin position="86"/>
        <end position="267"/>
    </location>
</feature>
<proteinExistence type="predicted"/>
<dbReference type="PROSITE" id="PS50234">
    <property type="entry name" value="VWFA"/>
    <property type="match status" value="1"/>
</dbReference>
<dbReference type="SMART" id="SM00327">
    <property type="entry name" value="VWA"/>
    <property type="match status" value="1"/>
</dbReference>
<dbReference type="NCBIfam" id="TIGR03436">
    <property type="entry name" value="acidobact_VWFA"/>
    <property type="match status" value="1"/>
</dbReference>
<dbReference type="CDD" id="cd00198">
    <property type="entry name" value="vWFA"/>
    <property type="match status" value="1"/>
</dbReference>
<protein>
    <recommendedName>
        <fullName evidence="2">VWFA domain-containing protein</fullName>
    </recommendedName>
</protein>
<feature type="signal peptide" evidence="1">
    <location>
        <begin position="1"/>
        <end position="22"/>
    </location>
</feature>
<evidence type="ECO:0000313" key="4">
    <source>
        <dbReference type="Proteomes" id="UP000178943"/>
    </source>
</evidence>
<comment type="caution">
    <text evidence="3">The sequence shown here is derived from an EMBL/GenBank/DDBJ whole genome shotgun (WGS) entry which is preliminary data.</text>
</comment>
<dbReference type="EMBL" id="MFGW01000115">
    <property type="protein sequence ID" value="OGF65163.1"/>
    <property type="molecule type" value="Genomic_DNA"/>
</dbReference>